<feature type="compositionally biased region" description="Low complexity" evidence="6">
    <location>
        <begin position="741"/>
        <end position="752"/>
    </location>
</feature>
<feature type="compositionally biased region" description="Gly residues" evidence="6">
    <location>
        <begin position="166"/>
        <end position="194"/>
    </location>
</feature>
<evidence type="ECO:0000256" key="6">
    <source>
        <dbReference type="SAM" id="MobiDB-lite"/>
    </source>
</evidence>
<reference evidence="8" key="1">
    <citation type="journal article" date="2014" name="Int. J. Syst. Evol. Microbiol.">
        <title>Complete genome sequence of Corynebacterium casei LMG S-19264T (=DSM 44701T), isolated from a smear-ripened cheese.</title>
        <authorList>
            <consortium name="US DOE Joint Genome Institute (JGI-PGF)"/>
            <person name="Walter F."/>
            <person name="Albersmeier A."/>
            <person name="Kalinowski J."/>
            <person name="Ruckert C."/>
        </authorList>
    </citation>
    <scope>NUCLEOTIDE SEQUENCE</scope>
    <source>
        <strain evidence="8">JCM 5069</strain>
    </source>
</reference>
<dbReference type="EMBL" id="BNCD01000011">
    <property type="protein sequence ID" value="GHH81557.1"/>
    <property type="molecule type" value="Genomic_DNA"/>
</dbReference>
<feature type="transmembrane region" description="Helical" evidence="7">
    <location>
        <begin position="1021"/>
        <end position="1041"/>
    </location>
</feature>
<accession>A0A919GBD0</accession>
<comment type="caution">
    <text evidence="8">The sequence shown here is derived from an EMBL/GenBank/DDBJ whole genome shotgun (WGS) entry which is preliminary data.</text>
</comment>
<dbReference type="GO" id="GO:0005886">
    <property type="term" value="C:plasma membrane"/>
    <property type="evidence" value="ECO:0007669"/>
    <property type="project" value="UniProtKB-SubCell"/>
</dbReference>
<evidence type="ECO:0000256" key="7">
    <source>
        <dbReference type="SAM" id="Phobius"/>
    </source>
</evidence>
<evidence type="ECO:0000256" key="1">
    <source>
        <dbReference type="ARBA" id="ARBA00004651"/>
    </source>
</evidence>
<feature type="compositionally biased region" description="Low complexity" evidence="6">
    <location>
        <begin position="27"/>
        <end position="57"/>
    </location>
</feature>
<evidence type="ECO:0000313" key="8">
    <source>
        <dbReference type="EMBL" id="GHH81557.1"/>
    </source>
</evidence>
<feature type="transmembrane region" description="Helical" evidence="7">
    <location>
        <begin position="937"/>
        <end position="959"/>
    </location>
</feature>
<evidence type="ECO:0000256" key="4">
    <source>
        <dbReference type="ARBA" id="ARBA00022989"/>
    </source>
</evidence>
<evidence type="ECO:0000256" key="3">
    <source>
        <dbReference type="ARBA" id="ARBA00022692"/>
    </source>
</evidence>
<feature type="transmembrane region" description="Helical" evidence="7">
    <location>
        <begin position="1104"/>
        <end position="1122"/>
    </location>
</feature>
<feature type="transmembrane region" description="Helical" evidence="7">
    <location>
        <begin position="829"/>
        <end position="848"/>
    </location>
</feature>
<dbReference type="Pfam" id="PF03706">
    <property type="entry name" value="LPG_synthase_TM"/>
    <property type="match status" value="1"/>
</dbReference>
<keyword evidence="5 7" id="KW-0472">Membrane</keyword>
<name>A0A919GBD0_9ACTN</name>
<feature type="compositionally biased region" description="Basic and acidic residues" evidence="6">
    <location>
        <begin position="765"/>
        <end position="779"/>
    </location>
</feature>
<feature type="transmembrane region" description="Helical" evidence="7">
    <location>
        <begin position="971"/>
        <end position="992"/>
    </location>
</feature>
<feature type="compositionally biased region" description="Basic and acidic residues" evidence="6">
    <location>
        <begin position="720"/>
        <end position="732"/>
    </location>
</feature>
<organism evidence="8 9">
    <name type="scientific">Streptomyces sulfonofaciens</name>
    <dbReference type="NCBI Taxonomy" id="68272"/>
    <lineage>
        <taxon>Bacteria</taxon>
        <taxon>Bacillati</taxon>
        <taxon>Actinomycetota</taxon>
        <taxon>Actinomycetes</taxon>
        <taxon>Kitasatosporales</taxon>
        <taxon>Streptomycetaceae</taxon>
        <taxon>Streptomyces</taxon>
    </lineage>
</organism>
<dbReference type="SUPFAM" id="SSF56112">
    <property type="entry name" value="Protein kinase-like (PK-like)"/>
    <property type="match status" value="1"/>
</dbReference>
<feature type="transmembrane region" description="Helical" evidence="7">
    <location>
        <begin position="439"/>
        <end position="457"/>
    </location>
</feature>
<proteinExistence type="predicted"/>
<keyword evidence="3 7" id="KW-0812">Transmembrane</keyword>
<feature type="region of interest" description="Disordered" evidence="6">
    <location>
        <begin position="1"/>
        <end position="249"/>
    </location>
</feature>
<comment type="subcellular location">
    <subcellularLocation>
        <location evidence="1">Cell membrane</location>
        <topology evidence="1">Multi-pass membrane protein</topology>
    </subcellularLocation>
</comment>
<dbReference type="PANTHER" id="PTHR39087:SF2">
    <property type="entry name" value="UPF0104 MEMBRANE PROTEIN MJ1595"/>
    <property type="match status" value="1"/>
</dbReference>
<feature type="transmembrane region" description="Helical" evidence="7">
    <location>
        <begin position="415"/>
        <end position="433"/>
    </location>
</feature>
<gene>
    <name evidence="8" type="ORF">GCM10018793_39200</name>
</gene>
<feature type="transmembrane region" description="Helical" evidence="7">
    <location>
        <begin position="310"/>
        <end position="331"/>
    </location>
</feature>
<dbReference type="InterPro" id="IPR022791">
    <property type="entry name" value="L-PG_synthase/AglD"/>
</dbReference>
<dbReference type="AlphaFoldDB" id="A0A919GBD0"/>
<protein>
    <submittedName>
        <fullName evidence="8">Membrane protein</fullName>
    </submittedName>
</protein>
<reference evidence="8" key="2">
    <citation type="submission" date="2020-09" db="EMBL/GenBank/DDBJ databases">
        <authorList>
            <person name="Sun Q."/>
            <person name="Ohkuma M."/>
        </authorList>
    </citation>
    <scope>NUCLEOTIDE SEQUENCE</scope>
    <source>
        <strain evidence="8">JCM 5069</strain>
    </source>
</reference>
<feature type="compositionally biased region" description="Basic and acidic residues" evidence="6">
    <location>
        <begin position="101"/>
        <end position="118"/>
    </location>
</feature>
<feature type="transmembrane region" description="Helical" evidence="7">
    <location>
        <begin position="269"/>
        <end position="290"/>
    </location>
</feature>
<feature type="region of interest" description="Disordered" evidence="6">
    <location>
        <begin position="719"/>
        <end position="779"/>
    </location>
</feature>
<evidence type="ECO:0000256" key="5">
    <source>
        <dbReference type="ARBA" id="ARBA00023136"/>
    </source>
</evidence>
<evidence type="ECO:0000313" key="9">
    <source>
        <dbReference type="Proteomes" id="UP000603708"/>
    </source>
</evidence>
<feature type="transmembrane region" description="Helical" evidence="7">
    <location>
        <begin position="860"/>
        <end position="885"/>
    </location>
</feature>
<keyword evidence="4 7" id="KW-1133">Transmembrane helix</keyword>
<feature type="compositionally biased region" description="Basic and acidic residues" evidence="6">
    <location>
        <begin position="132"/>
        <end position="143"/>
    </location>
</feature>
<dbReference type="InterPro" id="IPR011009">
    <property type="entry name" value="Kinase-like_dom_sf"/>
</dbReference>
<keyword evidence="9" id="KW-1185">Reference proteome</keyword>
<evidence type="ECO:0000256" key="2">
    <source>
        <dbReference type="ARBA" id="ARBA00022475"/>
    </source>
</evidence>
<dbReference type="PANTHER" id="PTHR39087">
    <property type="entry name" value="UPF0104 MEMBRANE PROTEIN MJ1595"/>
    <property type="match status" value="1"/>
</dbReference>
<dbReference type="Proteomes" id="UP000603708">
    <property type="component" value="Unassembled WGS sequence"/>
</dbReference>
<sequence length="1131" mass="116987">MHPGEPVGTSAAVSRPDAGGAARRGGRTSTGRTGVNGASGPAAAADRADGTGTPGDATRGEPSPGRTHGRASQGRAGGDGTASDAERDGARGAGSGAVRSPAHEGTRATGHHPDDAHDSGQGPHGSGQGSHDSGRGGAHEAGRAEPGGAPGAPPGGTPGDDAHATGPGGAHEAGRGGAAGGTGRGRAPGAGPGGAHDALRGEALAPVRGSAHEAGGTGAHEAGQGSHEAGVEAPGPPPPPDRSEGGAHIDEVEGDEPLLPARVHRPSDLMRLLCGVLAIVVVLAIAAFAHGTTSGLEQDINKGTGQAPDLLIRFAGLASSIAVLLVPVAFAIERLIKRDGLRIADGVLAAVLAHGVTLATDLWVARGAPASIKEALTQPSPGDLHALTDPVHGYLAPVIAYMTAVGMARRPRWRVVLWVVLLLDAFAMLVTGYTTPFSIILTVLIGWTVAYGTLYAVGSPNVRPTGQNLLAGLRRVGFHPVSAAREEPVPGAAEAVDSTEGGDRGRRYFVTLEDGPPLDVTVVDREQQAQGFYYRVWRRLTLRGITTRSSLQSLRQALEQEALLAYAAISAGARAPKLIATSELGPDAVMLVYEHIGGRTLDAVPDEEIADALLHDAWRQVQALQSRRIAHRRLAGDAILVDDAGRVVLTDLRGGEIAAGDLVLRMDVAQLVTTLGLRVGAERAVASAVHVLGPDTVADCLPLLQPIALTRATRGTLRRLARERSQRERDAVLDASRTAKPARPAEAGQPAEGEGGPAEAGAEQADQRHPLDKKALRAERQAEKQAVEEALEEAREEDLLSQIRHQVLLIRPQAPVEPARLERIKPRTLVSFIAGAIGAYFLLTQLTHIEFGSLFREAHWGWVAMAVLFSALSYFAAAMSLLGYVPEKVPFMRAVGAQVAGSFVKIVAPAAVGGVALNTRFLQRAGVRPGLAVASVGASQLFALGSHLVMLLVFGYVTGTEKTPSLSPSRTVIGGLLTVAVLGLVVTSIPFLRKFVVTRVRSLFAGVVPRMLDVLQRPQKLLAGIGGTLLLTAAFVMCLDASIRAFGDDRTSLSLASVAVVFLAGNALGSAAPTPGGVGAVEATLTVGLIAVGLPKEVAAPAVLLYRLLTLWLPVLPGWLFFNHLTRKGAL</sequence>
<keyword evidence="2" id="KW-1003">Cell membrane</keyword>